<evidence type="ECO:0000256" key="1">
    <source>
        <dbReference type="SAM" id="Phobius"/>
    </source>
</evidence>
<dbReference type="GO" id="GO:1902600">
    <property type="term" value="P:proton transmembrane transport"/>
    <property type="evidence" value="ECO:0007669"/>
    <property type="project" value="TreeGrafter"/>
</dbReference>
<keyword evidence="1" id="KW-0812">Transmembrane</keyword>
<keyword evidence="1" id="KW-1133">Transmembrane helix</keyword>
<feature type="transmembrane region" description="Helical" evidence="1">
    <location>
        <begin position="122"/>
        <end position="141"/>
    </location>
</feature>
<dbReference type="InterPro" id="IPR018786">
    <property type="entry name" value="Mit_KHE1"/>
</dbReference>
<dbReference type="GO" id="GO:0005743">
    <property type="term" value="C:mitochondrial inner membrane"/>
    <property type="evidence" value="ECO:0007669"/>
    <property type="project" value="TreeGrafter"/>
</dbReference>
<name>A0AAE9WG58_9SCHI</name>
<gene>
    <name evidence="2" type="ORF">SOMG_03701</name>
</gene>
<protein>
    <submittedName>
        <fullName evidence="2">Mitochondrial hydrogen/potassium transport system protein</fullName>
    </submittedName>
</protein>
<organism evidence="2 3">
    <name type="scientific">Schizosaccharomyces osmophilus</name>
    <dbReference type="NCBI Taxonomy" id="2545709"/>
    <lineage>
        <taxon>Eukaryota</taxon>
        <taxon>Fungi</taxon>
        <taxon>Dikarya</taxon>
        <taxon>Ascomycota</taxon>
        <taxon>Taphrinomycotina</taxon>
        <taxon>Schizosaccharomycetes</taxon>
        <taxon>Schizosaccharomycetales</taxon>
        <taxon>Schizosaccharomycetaceae</taxon>
        <taxon>Schizosaccharomyces</taxon>
    </lineage>
</organism>
<evidence type="ECO:0000313" key="2">
    <source>
        <dbReference type="EMBL" id="WBW74183.1"/>
    </source>
</evidence>
<reference evidence="2 3" key="1">
    <citation type="journal article" date="2023" name="G3 (Bethesda)">
        <title>A high-quality reference genome for the fission yeast Schizosaccharomyces osmophilus.</title>
        <authorList>
            <person name="Jia G.S."/>
            <person name="Zhang W.C."/>
            <person name="Liang Y."/>
            <person name="Liu X.H."/>
            <person name="Rhind N."/>
            <person name="Pidoux A."/>
            <person name="Brysch-Herzberg M."/>
            <person name="Du L.L."/>
        </authorList>
    </citation>
    <scope>NUCLEOTIDE SEQUENCE [LARGE SCALE GENOMIC DNA]</scope>
    <source>
        <strain evidence="2 3">CBS 15793</strain>
    </source>
</reference>
<sequence>MKIIALPLPKQRVFLHCYPSEILLKKVTIHDRIINRIYNTWDAWSKSKSYIRQKTVSLGNSVLHRTSHEESFLRSLSSAKKLNDKEFYSSTVIERPDSLEPNRIFQELIRLQEMKRLHRNNLIANIVGLPLTIPFILVPIVPNVPGFYLCYRAYCNYRALIGASQITRLLDNKELQIQSNEKIELAYRSYLDGDHHKLNEAVGHQEFSDRYERAIEQELKSSKNQ</sequence>
<dbReference type="Pfam" id="PF10173">
    <property type="entry name" value="Mit_KHE1"/>
    <property type="match status" value="1"/>
</dbReference>
<dbReference type="RefSeq" id="XP_056038426.1">
    <property type="nucleotide sequence ID" value="XM_056182490.1"/>
</dbReference>
<dbReference type="KEGG" id="som:SOMG_03701"/>
<dbReference type="GO" id="GO:0006813">
    <property type="term" value="P:potassium ion transport"/>
    <property type="evidence" value="ECO:0007669"/>
    <property type="project" value="TreeGrafter"/>
</dbReference>
<dbReference type="EMBL" id="CP115612">
    <property type="protein sequence ID" value="WBW74183.1"/>
    <property type="molecule type" value="Genomic_DNA"/>
</dbReference>
<dbReference type="Proteomes" id="UP001212411">
    <property type="component" value="Chromosome 2"/>
</dbReference>
<keyword evidence="3" id="KW-1185">Reference proteome</keyword>
<dbReference type="AlphaFoldDB" id="A0AAE9WG58"/>
<keyword evidence="1" id="KW-0472">Membrane</keyword>
<dbReference type="GeneID" id="80877179"/>
<dbReference type="PANTHER" id="PTHR28062:SF1">
    <property type="entry name" value="TRANSMEMBRANE PROTEIN"/>
    <property type="match status" value="1"/>
</dbReference>
<evidence type="ECO:0000313" key="3">
    <source>
        <dbReference type="Proteomes" id="UP001212411"/>
    </source>
</evidence>
<dbReference type="PANTHER" id="PTHR28062">
    <property type="entry name" value="K+-H+ EXCHANGE-LIKE PROTEIN"/>
    <property type="match status" value="1"/>
</dbReference>
<accession>A0AAE9WG58</accession>
<proteinExistence type="predicted"/>